<sequence>MNKQKKVDKSSNLLEDGTAILLKDCTILLHLSVKAFRNLCQQNYWFKEVVMSTFFCCCSKCVSKCTFCASDDTVGLPMKDLEAHLKTEDWTIKKMMRTSNIFKERIQAIFF</sequence>
<dbReference type="EMBL" id="HBFR01037153">
    <property type="protein sequence ID" value="CAD8899847.1"/>
    <property type="molecule type" value="Transcribed_RNA"/>
</dbReference>
<evidence type="ECO:0000313" key="1">
    <source>
        <dbReference type="EMBL" id="CAD8899847.1"/>
    </source>
</evidence>
<dbReference type="AlphaFoldDB" id="A0A7S1BXP2"/>
<organism evidence="1">
    <name type="scientific">Corethron hystrix</name>
    <dbReference type="NCBI Taxonomy" id="216773"/>
    <lineage>
        <taxon>Eukaryota</taxon>
        <taxon>Sar</taxon>
        <taxon>Stramenopiles</taxon>
        <taxon>Ochrophyta</taxon>
        <taxon>Bacillariophyta</taxon>
        <taxon>Coscinodiscophyceae</taxon>
        <taxon>Corethrophycidae</taxon>
        <taxon>Corethrales</taxon>
        <taxon>Corethraceae</taxon>
        <taxon>Corethron</taxon>
    </lineage>
</organism>
<reference evidence="1" key="1">
    <citation type="submission" date="2021-01" db="EMBL/GenBank/DDBJ databases">
        <authorList>
            <person name="Corre E."/>
            <person name="Pelletier E."/>
            <person name="Niang G."/>
            <person name="Scheremetjew M."/>
            <person name="Finn R."/>
            <person name="Kale V."/>
            <person name="Holt S."/>
            <person name="Cochrane G."/>
            <person name="Meng A."/>
            <person name="Brown T."/>
            <person name="Cohen L."/>
        </authorList>
    </citation>
    <scope>NUCLEOTIDE SEQUENCE</scope>
    <source>
        <strain evidence="1">308</strain>
    </source>
</reference>
<accession>A0A7S1BXP2</accession>
<gene>
    <name evidence="1" type="ORF">CHYS00102_LOCUS27064</name>
</gene>
<name>A0A7S1BXP2_9STRA</name>
<proteinExistence type="predicted"/>
<protein>
    <submittedName>
        <fullName evidence="1">Uncharacterized protein</fullName>
    </submittedName>
</protein>